<accession>A0A6A3VBD3</accession>
<protein>
    <recommendedName>
        <fullName evidence="4">RxLR effector protein</fullName>
    </recommendedName>
</protein>
<comment type="caution">
    <text evidence="2">The sequence shown here is derived from an EMBL/GenBank/DDBJ whole genome shotgun (WGS) entry which is preliminary data.</text>
</comment>
<keyword evidence="3" id="KW-1185">Reference proteome</keyword>
<dbReference type="Proteomes" id="UP000433483">
    <property type="component" value="Unassembled WGS sequence"/>
</dbReference>
<reference evidence="2 3" key="1">
    <citation type="submission" date="2018-08" db="EMBL/GenBank/DDBJ databases">
        <title>Genomic investigation of the strawberry pathogen Phytophthora fragariae indicates pathogenicity is determined by transcriptional variation in three key races.</title>
        <authorList>
            <person name="Adams T.M."/>
            <person name="Armitage A.D."/>
            <person name="Sobczyk M.K."/>
            <person name="Bates H.J."/>
            <person name="Dunwell J.M."/>
            <person name="Nellist C.F."/>
            <person name="Harrison R.J."/>
        </authorList>
    </citation>
    <scope>NUCLEOTIDE SEQUENCE [LARGE SCALE GENOMIC DNA]</scope>
    <source>
        <strain evidence="2 3">NOV-27</strain>
    </source>
</reference>
<feature type="chain" id="PRO_5025446749" description="RxLR effector protein" evidence="1">
    <location>
        <begin position="20"/>
        <end position="50"/>
    </location>
</feature>
<evidence type="ECO:0008006" key="4">
    <source>
        <dbReference type="Google" id="ProtNLM"/>
    </source>
</evidence>
<evidence type="ECO:0000256" key="1">
    <source>
        <dbReference type="SAM" id="SignalP"/>
    </source>
</evidence>
<gene>
    <name evidence="2" type="ORF">PF005_g30462</name>
</gene>
<evidence type="ECO:0000313" key="2">
    <source>
        <dbReference type="EMBL" id="KAE9163404.1"/>
    </source>
</evidence>
<name>A0A6A3VBD3_9STRA</name>
<sequence>MALIVQLVLQLVRLRHVLLLLHAPAARVCPQERVVQPDHLAGVRRPLQVC</sequence>
<keyword evidence="1" id="KW-0732">Signal</keyword>
<proteinExistence type="predicted"/>
<dbReference type="EMBL" id="QXGB01005319">
    <property type="protein sequence ID" value="KAE9163404.1"/>
    <property type="molecule type" value="Genomic_DNA"/>
</dbReference>
<evidence type="ECO:0000313" key="3">
    <source>
        <dbReference type="Proteomes" id="UP000433483"/>
    </source>
</evidence>
<dbReference type="AlphaFoldDB" id="A0A6A3VBD3"/>
<feature type="signal peptide" evidence="1">
    <location>
        <begin position="1"/>
        <end position="19"/>
    </location>
</feature>
<organism evidence="2 3">
    <name type="scientific">Phytophthora fragariae</name>
    <dbReference type="NCBI Taxonomy" id="53985"/>
    <lineage>
        <taxon>Eukaryota</taxon>
        <taxon>Sar</taxon>
        <taxon>Stramenopiles</taxon>
        <taxon>Oomycota</taxon>
        <taxon>Peronosporomycetes</taxon>
        <taxon>Peronosporales</taxon>
        <taxon>Peronosporaceae</taxon>
        <taxon>Phytophthora</taxon>
    </lineage>
</organism>